<evidence type="ECO:0000313" key="2">
    <source>
        <dbReference type="EMBL" id="SDM92630.1"/>
    </source>
</evidence>
<gene>
    <name evidence="2" type="ORF">SAMN05216498_1046</name>
</gene>
<dbReference type="OrthoDB" id="2452890at2"/>
<keyword evidence="3" id="KW-1185">Reference proteome</keyword>
<dbReference type="Pfam" id="PF11213">
    <property type="entry name" value="DUF3006"/>
    <property type="match status" value="1"/>
</dbReference>
<name>A0A1G9X7A5_9BACI</name>
<dbReference type="AlphaFoldDB" id="A0A1G9X7A5"/>
<dbReference type="RefSeq" id="WP_093855531.1">
    <property type="nucleotide sequence ID" value="NZ_BJVZ01000030.1"/>
</dbReference>
<dbReference type="STRING" id="237069.SAMN05216498_1046"/>
<reference evidence="2 3" key="1">
    <citation type="submission" date="2016-10" db="EMBL/GenBank/DDBJ databases">
        <authorList>
            <person name="de Groot N.N."/>
        </authorList>
    </citation>
    <scope>NUCLEOTIDE SEQUENCE [LARGE SCALE GENOMIC DNA]</scope>
    <source>
        <strain evidence="2 3">CGMCC 1.3442</strain>
    </source>
</reference>
<evidence type="ECO:0008006" key="4">
    <source>
        <dbReference type="Google" id="ProtNLM"/>
    </source>
</evidence>
<protein>
    <recommendedName>
        <fullName evidence="4">DUF3006 domain-containing protein</fullName>
    </recommendedName>
</protein>
<evidence type="ECO:0000313" key="3">
    <source>
        <dbReference type="Proteomes" id="UP000199334"/>
    </source>
</evidence>
<dbReference type="InterPro" id="IPR021377">
    <property type="entry name" value="DUF3006"/>
</dbReference>
<dbReference type="EMBL" id="FNIG01000001">
    <property type="protein sequence ID" value="SDM92630.1"/>
    <property type="molecule type" value="Genomic_DNA"/>
</dbReference>
<feature type="region of interest" description="Disordered" evidence="1">
    <location>
        <begin position="64"/>
        <end position="84"/>
    </location>
</feature>
<sequence>MIYTLDRIEDDKYAVLLPQDNEGDEVIVHVKTLPDEIKEGDVLEINWNNDNSIKQVTVLHDETQKRKKQATNLLNKLKNKRQKG</sequence>
<proteinExistence type="predicted"/>
<dbReference type="Proteomes" id="UP000199334">
    <property type="component" value="Unassembled WGS sequence"/>
</dbReference>
<evidence type="ECO:0000256" key="1">
    <source>
        <dbReference type="SAM" id="MobiDB-lite"/>
    </source>
</evidence>
<accession>A0A1G9X7A5</accession>
<organism evidence="2 3">
    <name type="scientific">Tenuibacillus multivorans</name>
    <dbReference type="NCBI Taxonomy" id="237069"/>
    <lineage>
        <taxon>Bacteria</taxon>
        <taxon>Bacillati</taxon>
        <taxon>Bacillota</taxon>
        <taxon>Bacilli</taxon>
        <taxon>Bacillales</taxon>
        <taxon>Bacillaceae</taxon>
        <taxon>Tenuibacillus</taxon>
    </lineage>
</organism>